<dbReference type="InterPro" id="IPR046346">
    <property type="entry name" value="Aminoacid_DH-like_N_sf"/>
</dbReference>
<evidence type="ECO:0000256" key="5">
    <source>
        <dbReference type="PIRSR" id="PIRSR000185-2"/>
    </source>
</evidence>
<dbReference type="PIRSF" id="PIRSF000185">
    <property type="entry name" value="Glu_DH"/>
    <property type="match status" value="1"/>
</dbReference>
<dbReference type="SMART" id="SM00839">
    <property type="entry name" value="ELFV_dehydrog"/>
    <property type="match status" value="1"/>
</dbReference>
<accession>A0A380CUU5</accession>
<dbReference type="InterPro" id="IPR036291">
    <property type="entry name" value="NAD(P)-bd_dom_sf"/>
</dbReference>
<evidence type="ECO:0000256" key="7">
    <source>
        <dbReference type="RuleBase" id="RU004417"/>
    </source>
</evidence>
<dbReference type="InterPro" id="IPR014362">
    <property type="entry name" value="Glu_DH"/>
</dbReference>
<dbReference type="SUPFAM" id="SSF53223">
    <property type="entry name" value="Aminoacid dehydrogenase-like, N-terminal domain"/>
    <property type="match status" value="1"/>
</dbReference>
<dbReference type="Pfam" id="PF00208">
    <property type="entry name" value="ELFV_dehydrog"/>
    <property type="match status" value="1"/>
</dbReference>
<dbReference type="Gene3D" id="3.40.50.10860">
    <property type="entry name" value="Leucine Dehydrogenase, chain A, domain 1"/>
    <property type="match status" value="1"/>
</dbReference>
<name>A0A380CUU5_SPHSI</name>
<dbReference type="GO" id="GO:0000166">
    <property type="term" value="F:nucleotide binding"/>
    <property type="evidence" value="ECO:0007669"/>
    <property type="project" value="UniProtKB-KW"/>
</dbReference>
<evidence type="ECO:0000256" key="1">
    <source>
        <dbReference type="ARBA" id="ARBA00006382"/>
    </source>
</evidence>
<organism evidence="9 10">
    <name type="scientific">Sphingobacterium spiritivorum</name>
    <name type="common">Flavobacterium spiritivorum</name>
    <dbReference type="NCBI Taxonomy" id="258"/>
    <lineage>
        <taxon>Bacteria</taxon>
        <taxon>Pseudomonadati</taxon>
        <taxon>Bacteroidota</taxon>
        <taxon>Sphingobacteriia</taxon>
        <taxon>Sphingobacteriales</taxon>
        <taxon>Sphingobacteriaceae</taxon>
        <taxon>Sphingobacterium</taxon>
    </lineage>
</organism>
<feature type="binding site" evidence="5">
    <location>
        <position position="236"/>
    </location>
    <ligand>
        <name>NAD(+)</name>
        <dbReference type="ChEBI" id="CHEBI:57540"/>
    </ligand>
</feature>
<feature type="active site" description="Proton donor" evidence="4">
    <location>
        <position position="109"/>
    </location>
</feature>
<dbReference type="Pfam" id="PF02812">
    <property type="entry name" value="ELFV_dehydrog_N"/>
    <property type="match status" value="1"/>
</dbReference>
<dbReference type="EMBL" id="UGYW01000002">
    <property type="protein sequence ID" value="SUJ28305.1"/>
    <property type="molecule type" value="Genomic_DNA"/>
</dbReference>
<dbReference type="InterPro" id="IPR006097">
    <property type="entry name" value="Glu/Leu/Phe/Val/Trp_DH_dimer"/>
</dbReference>
<dbReference type="PANTHER" id="PTHR11606:SF13">
    <property type="entry name" value="GLUTAMATE DEHYDROGENASE 1, MITOCHONDRIAL"/>
    <property type="match status" value="1"/>
</dbReference>
<feature type="binding site" evidence="5">
    <location>
        <position position="97"/>
    </location>
    <ligand>
        <name>substrate</name>
    </ligand>
</feature>
<gene>
    <name evidence="9" type="primary">gdhA_3</name>
    <name evidence="9" type="ORF">NCTC11388_04275</name>
</gene>
<dbReference type="InterPro" id="IPR006095">
    <property type="entry name" value="Glu/Leu/Phe/Val/Trp_DH"/>
</dbReference>
<feature type="site" description="Important for catalysis" evidence="6">
    <location>
        <position position="151"/>
    </location>
</feature>
<dbReference type="InterPro" id="IPR033922">
    <property type="entry name" value="NAD_bind_Glu_DH"/>
</dbReference>
<dbReference type="GO" id="GO:0004352">
    <property type="term" value="F:glutamate dehydrogenase (NAD+) activity"/>
    <property type="evidence" value="ECO:0007669"/>
    <property type="project" value="TreeGrafter"/>
</dbReference>
<feature type="binding site" evidence="5">
    <location>
        <position position="197"/>
    </location>
    <ligand>
        <name>NAD(+)</name>
        <dbReference type="ChEBI" id="CHEBI:57540"/>
    </ligand>
</feature>
<dbReference type="RefSeq" id="WP_115171561.1">
    <property type="nucleotide sequence ID" value="NZ_UGYW01000002.1"/>
</dbReference>
<dbReference type="GO" id="GO:0006538">
    <property type="term" value="P:L-glutamate catabolic process"/>
    <property type="evidence" value="ECO:0007669"/>
    <property type="project" value="TreeGrafter"/>
</dbReference>
<feature type="binding site" evidence="5">
    <location>
        <position position="365"/>
    </location>
    <ligand>
        <name>substrate</name>
    </ligand>
</feature>
<dbReference type="FunFam" id="3.40.50.720:FF:000100">
    <property type="entry name" value="Glutamate dehydrogenase 1, mitochondrial"/>
    <property type="match status" value="1"/>
</dbReference>
<evidence type="ECO:0000313" key="10">
    <source>
        <dbReference type="Proteomes" id="UP000254893"/>
    </source>
</evidence>
<dbReference type="PANTHER" id="PTHR11606">
    <property type="entry name" value="GLUTAMATE DEHYDROGENASE"/>
    <property type="match status" value="1"/>
</dbReference>
<evidence type="ECO:0000256" key="3">
    <source>
        <dbReference type="PIRNR" id="PIRNR000185"/>
    </source>
</evidence>
<dbReference type="Gene3D" id="3.40.50.720">
    <property type="entry name" value="NAD(P)-binding Rossmann-like Domain"/>
    <property type="match status" value="1"/>
</dbReference>
<evidence type="ECO:0000256" key="4">
    <source>
        <dbReference type="PIRSR" id="PIRSR000185-1"/>
    </source>
</evidence>
<dbReference type="Proteomes" id="UP000254893">
    <property type="component" value="Unassembled WGS sequence"/>
</dbReference>
<evidence type="ECO:0000256" key="2">
    <source>
        <dbReference type="ARBA" id="ARBA00023002"/>
    </source>
</evidence>
<feature type="binding site" evidence="5">
    <location>
        <position position="73"/>
    </location>
    <ligand>
        <name>substrate</name>
    </ligand>
</feature>
<keyword evidence="5" id="KW-0547">Nucleotide-binding</keyword>
<proteinExistence type="inferred from homology"/>
<dbReference type="PRINTS" id="PR00082">
    <property type="entry name" value="GLFDHDRGNASE"/>
</dbReference>
<dbReference type="SUPFAM" id="SSF51735">
    <property type="entry name" value="NAD(P)-binding Rossmann-fold domains"/>
    <property type="match status" value="1"/>
</dbReference>
<dbReference type="InterPro" id="IPR006096">
    <property type="entry name" value="Glu/Leu/Phe/Val/Trp_DH_C"/>
</dbReference>
<keyword evidence="5" id="KW-0520">NAD</keyword>
<dbReference type="AlphaFoldDB" id="A0A380CUU5"/>
<evidence type="ECO:0000313" key="9">
    <source>
        <dbReference type="EMBL" id="SUJ28305.1"/>
    </source>
</evidence>
<protein>
    <recommendedName>
        <fullName evidence="3">Glutamate dehydrogenase</fullName>
    </recommendedName>
</protein>
<sequence>MSHTSQENYSFFKGVSQNFDKAAKFTSFSSGILEQIKACNSILQVKFPVKIGDKIEVIEAYRVQHSHHKLPCKGGIRFSIEVNQDEVMALAALMTYKCAIVNVPFGGGKGGIKIDSRKYTEFELEKITRRYTSELVKKNFIGPGIDVPAPDYGTGAREMSWILDTYSSLNPNDINAQACVTGKPISQGGVRGRTEATGLGVYFGVREACSFADDMEKLGLSTGIAGKRVVVQGLGNVGYHAAKFFQDGGALIVGLIEYEGAIYNAEGFDVDAVLAHRKATGSILNYEGAQNFKNGAEGLEQPCDILIPAALESVIHEGNADRIQAKIIGEAANGPLTPKADEILNKKGVLIIPDMYLNAGGVTVSYFEWLKNLSHVRYGRLEKRFSENMYAELVNIIESLTSKKVSELERKIILRGPDEIDLIYSGLEDTMIGSYQEIREVYKSTAGVEDLRTAAFICAINKVGAAYEQLGIFP</sequence>
<keyword evidence="2 3" id="KW-0560">Oxidoreductase</keyword>
<dbReference type="CDD" id="cd01076">
    <property type="entry name" value="NAD_bind_1_Glu_DH"/>
    <property type="match status" value="1"/>
</dbReference>
<evidence type="ECO:0000256" key="6">
    <source>
        <dbReference type="PIRSR" id="PIRSR000185-3"/>
    </source>
</evidence>
<feature type="domain" description="Glutamate/phenylalanine/leucine/valine/L-tryptophan dehydrogenase C-terminal" evidence="8">
    <location>
        <begin position="190"/>
        <end position="471"/>
    </location>
</feature>
<comment type="similarity">
    <text evidence="1 3 7">Belongs to the Glu/Leu/Phe/Val dehydrogenases family.</text>
</comment>
<reference evidence="9 10" key="1">
    <citation type="submission" date="2018-06" db="EMBL/GenBank/DDBJ databases">
        <authorList>
            <consortium name="Pathogen Informatics"/>
            <person name="Doyle S."/>
        </authorList>
    </citation>
    <scope>NUCLEOTIDE SEQUENCE [LARGE SCALE GENOMIC DNA]</scope>
    <source>
        <strain evidence="9 10">NCTC11388</strain>
    </source>
</reference>
<evidence type="ECO:0000259" key="8">
    <source>
        <dbReference type="SMART" id="SM00839"/>
    </source>
</evidence>